<dbReference type="PANTHER" id="PTHR11804">
    <property type="entry name" value="PROTEASE M3 THIMET OLIGOPEPTIDASE-RELATED"/>
    <property type="match status" value="1"/>
</dbReference>
<dbReference type="Pfam" id="PF01432">
    <property type="entry name" value="Peptidase_M3"/>
    <property type="match status" value="1"/>
</dbReference>
<reference evidence="9" key="1">
    <citation type="submission" date="2018-10" db="EMBL/GenBank/DDBJ databases">
        <title>Hidden diversity of soil giant viruses.</title>
        <authorList>
            <person name="Schulz F."/>
            <person name="Alteio L."/>
            <person name="Goudeau D."/>
            <person name="Ryan E.M."/>
            <person name="Malmstrom R.R."/>
            <person name="Blanchard J."/>
            <person name="Woyke T."/>
        </authorList>
    </citation>
    <scope>NUCLEOTIDE SEQUENCE</scope>
    <source>
        <strain evidence="9">BAV1</strain>
    </source>
</reference>
<evidence type="ECO:0000256" key="2">
    <source>
        <dbReference type="ARBA" id="ARBA00006040"/>
    </source>
</evidence>
<dbReference type="InterPro" id="IPR045090">
    <property type="entry name" value="Pept_M3A_M3B"/>
</dbReference>
<dbReference type="InterPro" id="IPR001567">
    <property type="entry name" value="Pept_M3A_M3B_dom"/>
</dbReference>
<evidence type="ECO:0000256" key="7">
    <source>
        <dbReference type="ARBA" id="ARBA00023049"/>
    </source>
</evidence>
<evidence type="ECO:0000313" key="9">
    <source>
        <dbReference type="EMBL" id="AYV77099.1"/>
    </source>
</evidence>
<dbReference type="GO" id="GO:0006518">
    <property type="term" value="P:peptide metabolic process"/>
    <property type="evidence" value="ECO:0007669"/>
    <property type="project" value="TreeGrafter"/>
</dbReference>
<protein>
    <recommendedName>
        <fullName evidence="8">Peptidase M3A/M3B catalytic domain-containing protein</fullName>
    </recommendedName>
</protein>
<dbReference type="CDD" id="cd06455">
    <property type="entry name" value="M3A_TOP"/>
    <property type="match status" value="1"/>
</dbReference>
<evidence type="ECO:0000256" key="6">
    <source>
        <dbReference type="ARBA" id="ARBA00022833"/>
    </source>
</evidence>
<dbReference type="SUPFAM" id="SSF55486">
    <property type="entry name" value="Metalloproteases ('zincins'), catalytic domain"/>
    <property type="match status" value="1"/>
</dbReference>
<keyword evidence="6" id="KW-0862">Zinc</keyword>
<dbReference type="GO" id="GO:0046872">
    <property type="term" value="F:metal ion binding"/>
    <property type="evidence" value="ECO:0007669"/>
    <property type="project" value="UniProtKB-KW"/>
</dbReference>
<dbReference type="PANTHER" id="PTHR11804:SF84">
    <property type="entry name" value="SACCHAROLYSIN"/>
    <property type="match status" value="1"/>
</dbReference>
<comment type="cofactor">
    <cofactor evidence="1">
        <name>Zn(2+)</name>
        <dbReference type="ChEBI" id="CHEBI:29105"/>
    </cofactor>
</comment>
<keyword evidence="3" id="KW-0645">Protease</keyword>
<proteinExistence type="inferred from homology"/>
<dbReference type="InterPro" id="IPR024079">
    <property type="entry name" value="MetalloPept_cat_dom_sf"/>
</dbReference>
<dbReference type="EMBL" id="MK072009">
    <property type="protein sequence ID" value="AYV77099.1"/>
    <property type="molecule type" value="Genomic_DNA"/>
</dbReference>
<sequence>MLEQYFNFKDLSVEVLQSNYEEIKTKISNTLDTIVSSNEDRTFDNTIRPYIQVTTDLEPKIHAFGYCSSYHPQKDIRDTGSELEGELKKYFIDVGQRKDYYDACNTYLNGNYPLEKDTLTYEENRYFTQLIRDFRRDGLHLSDQSFVEMKKNLADLETAFDKNLNEENTSFIYSKEQLAGLPESFFTDERKVEGSTDLYKVTLKYPDTIPISKYCLNEEVRKEMYLAFNNRCSLTNTPLFEKAVNLRNEIAKKLGYNTFADFKTEVRIVKTGQNALDFLNNLNTLVTPLYEKEMVELLAFAKAYEKNPLLKDKLDLWDYGFYSRCYEEEVYQVDLEEIKKYFPMNTVRAGLFKIYQELFSLTFEEVVTDNKWHPDVQLFKVTDTKSNDILGFFYTDLYPRENKFSHACASQLMASCQSDNVKDRRPNIVSLICNFDKGGDLTFDEVVTLFHEFGHCIAFICGKPQLSSFCGFGVETDFVECPSQCLEHFCYSNEVLALLSRHVDTGEPLPNDLIKKIKDSKNVLTGYFHKRQLVFGLFDLTAHTMTNTDNFDAITLWNDVEEKVLGVRPTVSVSKVASFGHLMGGYEASYYSYLRAATYATNIFYKCFKDCPMSVEAGSNYRKKLLEPGSTKDGLDLLRDLLGEEPNDIYYLMDIGLNLSR</sequence>
<evidence type="ECO:0000256" key="1">
    <source>
        <dbReference type="ARBA" id="ARBA00001947"/>
    </source>
</evidence>
<dbReference type="GO" id="GO:0006508">
    <property type="term" value="P:proteolysis"/>
    <property type="evidence" value="ECO:0007669"/>
    <property type="project" value="UniProtKB-KW"/>
</dbReference>
<evidence type="ECO:0000259" key="8">
    <source>
        <dbReference type="Pfam" id="PF01432"/>
    </source>
</evidence>
<keyword evidence="4" id="KW-0479">Metal-binding</keyword>
<dbReference type="InterPro" id="IPR024077">
    <property type="entry name" value="Neurolysin/TOP_dom2"/>
</dbReference>
<dbReference type="Gene3D" id="1.10.1370.10">
    <property type="entry name" value="Neurolysin, domain 3"/>
    <property type="match status" value="1"/>
</dbReference>
<dbReference type="Gene3D" id="1.20.1050.40">
    <property type="entry name" value="Endopeptidase. Chain P, domain 1"/>
    <property type="match status" value="1"/>
</dbReference>
<evidence type="ECO:0000256" key="4">
    <source>
        <dbReference type="ARBA" id="ARBA00022723"/>
    </source>
</evidence>
<gene>
    <name evidence="9" type="ORF">Barrevirus12_8</name>
</gene>
<organism evidence="9">
    <name type="scientific">Barrevirus sp</name>
    <dbReference type="NCBI Taxonomy" id="2487763"/>
    <lineage>
        <taxon>Viruses</taxon>
        <taxon>Varidnaviria</taxon>
        <taxon>Bamfordvirae</taxon>
        <taxon>Nucleocytoviricota</taxon>
        <taxon>Megaviricetes</taxon>
        <taxon>Imitervirales</taxon>
        <taxon>Mimiviridae</taxon>
        <taxon>Klosneuvirinae</taxon>
    </lineage>
</organism>
<keyword evidence="7" id="KW-0482">Metalloprotease</keyword>
<name>A0A3G4ZUK6_9VIRU</name>
<dbReference type="Gene3D" id="3.40.390.10">
    <property type="entry name" value="Collagenase (Catalytic Domain)"/>
    <property type="match status" value="1"/>
</dbReference>
<feature type="domain" description="Peptidase M3A/M3B catalytic" evidence="8">
    <location>
        <begin position="213"/>
        <end position="655"/>
    </location>
</feature>
<accession>A0A3G4ZUK6</accession>
<evidence type="ECO:0000256" key="3">
    <source>
        <dbReference type="ARBA" id="ARBA00022670"/>
    </source>
</evidence>
<comment type="similarity">
    <text evidence="2">Belongs to the peptidase M3 family.</text>
</comment>
<evidence type="ECO:0000256" key="5">
    <source>
        <dbReference type="ARBA" id="ARBA00022801"/>
    </source>
</evidence>
<keyword evidence="5" id="KW-0378">Hydrolase</keyword>
<dbReference type="GO" id="GO:0004222">
    <property type="term" value="F:metalloendopeptidase activity"/>
    <property type="evidence" value="ECO:0007669"/>
    <property type="project" value="InterPro"/>
</dbReference>
<dbReference type="InterPro" id="IPR024080">
    <property type="entry name" value="Neurolysin/TOP_N"/>
</dbReference>